<dbReference type="PANTHER" id="PTHR31121">
    <property type="entry name" value="ALPHA-1,2 MANNOSYLTRANSFERASE KTR1"/>
    <property type="match status" value="1"/>
</dbReference>
<evidence type="ECO:0000313" key="4">
    <source>
        <dbReference type="EMBL" id="VWO94812.1"/>
    </source>
</evidence>
<dbReference type="GO" id="GO:0016020">
    <property type="term" value="C:membrane"/>
    <property type="evidence" value="ECO:0007669"/>
    <property type="project" value="InterPro"/>
</dbReference>
<feature type="region of interest" description="Disordered" evidence="3">
    <location>
        <begin position="1"/>
        <end position="75"/>
    </location>
</feature>
<gene>
    <name evidence="4" type="primary">J5JDI1</name>
</gene>
<dbReference type="Gene3D" id="3.90.550.10">
    <property type="entry name" value="Spore Coat Polysaccharide Biosynthesis Protein SpsA, Chain A"/>
    <property type="match status" value="1"/>
</dbReference>
<protein>
    <submittedName>
        <fullName evidence="4">Glycolipid 2-alpha-mannosyltransferase</fullName>
    </submittedName>
</protein>
<reference evidence="4" key="1">
    <citation type="submission" date="2019-10" db="EMBL/GenBank/DDBJ databases">
        <authorList>
            <person name="Nor Muhammad N."/>
        </authorList>
    </citation>
    <scope>NUCLEOTIDE SEQUENCE</scope>
</reference>
<name>A0A5K1JUX5_9APHY</name>
<sequence length="210" mass="23033">MVRSQDALPLARGNNPPTASTSGIIASFFSPRPTPANPPTPPAHSLPVWRKPNGSTPPPTAETAKPFSPPSWPAAEEKGVHSRIGELNRSAPRTTQVGLHSILSFTHEDYGRATSLRSLAAQLSWGSASGSVPDEYYLPADQLGNHPDTLLTRRANATLLMLARNSDVKDAVRSVRRLEDRFNKKFGYPWVFLNEEPFSEEFKTCVCIPF</sequence>
<evidence type="ECO:0000256" key="3">
    <source>
        <dbReference type="SAM" id="MobiDB-lite"/>
    </source>
</evidence>
<accession>A0A5K1JUX5</accession>
<dbReference type="InterPro" id="IPR029044">
    <property type="entry name" value="Nucleotide-diphossugar_trans"/>
</dbReference>
<dbReference type="GO" id="GO:0000026">
    <property type="term" value="F:alpha-1,2-mannosyltransferase activity"/>
    <property type="evidence" value="ECO:0007669"/>
    <property type="project" value="TreeGrafter"/>
</dbReference>
<organism evidence="4">
    <name type="scientific">Ganoderma boninense</name>
    <dbReference type="NCBI Taxonomy" id="34458"/>
    <lineage>
        <taxon>Eukaryota</taxon>
        <taxon>Fungi</taxon>
        <taxon>Dikarya</taxon>
        <taxon>Basidiomycota</taxon>
        <taxon>Agaricomycotina</taxon>
        <taxon>Agaricomycetes</taxon>
        <taxon>Polyporales</taxon>
        <taxon>Polyporaceae</taxon>
        <taxon>Ganoderma</taxon>
    </lineage>
</organism>
<feature type="compositionally biased region" description="Polar residues" evidence="3">
    <location>
        <begin position="15"/>
        <end position="24"/>
    </location>
</feature>
<proteinExistence type="inferred from homology"/>
<dbReference type="SUPFAM" id="SSF53448">
    <property type="entry name" value="Nucleotide-diphospho-sugar transferases"/>
    <property type="match status" value="1"/>
</dbReference>
<dbReference type="InterPro" id="IPR002685">
    <property type="entry name" value="Glyco_trans_15"/>
</dbReference>
<keyword evidence="4" id="KW-0328">Glycosyltransferase</keyword>
<feature type="compositionally biased region" description="Pro residues" evidence="3">
    <location>
        <begin position="32"/>
        <end position="44"/>
    </location>
</feature>
<dbReference type="Pfam" id="PF01793">
    <property type="entry name" value="Glyco_transf_15"/>
    <property type="match status" value="1"/>
</dbReference>
<dbReference type="AlphaFoldDB" id="A0A5K1JUX5"/>
<evidence type="ECO:0000256" key="2">
    <source>
        <dbReference type="ARBA" id="ARBA00022679"/>
    </source>
</evidence>
<dbReference type="PANTHER" id="PTHR31121:SF6">
    <property type="entry name" value="ALPHA-1,2 MANNOSYLTRANSFERASE KTR1"/>
    <property type="match status" value="1"/>
</dbReference>
<evidence type="ECO:0000256" key="1">
    <source>
        <dbReference type="ARBA" id="ARBA00007677"/>
    </source>
</evidence>
<dbReference type="EMBL" id="LR724248">
    <property type="protein sequence ID" value="VWO94812.1"/>
    <property type="molecule type" value="Genomic_DNA"/>
</dbReference>
<dbReference type="GO" id="GO:0006487">
    <property type="term" value="P:protein N-linked glycosylation"/>
    <property type="evidence" value="ECO:0007669"/>
    <property type="project" value="TreeGrafter"/>
</dbReference>
<keyword evidence="2 4" id="KW-0808">Transferase</keyword>
<comment type="similarity">
    <text evidence="1">Belongs to the glycosyltransferase 15 family.</text>
</comment>
<dbReference type="GO" id="GO:0005794">
    <property type="term" value="C:Golgi apparatus"/>
    <property type="evidence" value="ECO:0007669"/>
    <property type="project" value="TreeGrafter"/>
</dbReference>
<dbReference type="GO" id="GO:0000032">
    <property type="term" value="P:cell wall mannoprotein biosynthetic process"/>
    <property type="evidence" value="ECO:0007669"/>
    <property type="project" value="TreeGrafter"/>
</dbReference>